<evidence type="ECO:0000313" key="4">
    <source>
        <dbReference type="Proteomes" id="UP000233767"/>
    </source>
</evidence>
<evidence type="ECO:0000313" key="5">
    <source>
        <dbReference type="Proteomes" id="UP000275027"/>
    </source>
</evidence>
<reference evidence="3 5" key="2">
    <citation type="submission" date="2018-10" db="EMBL/GenBank/DDBJ databases">
        <title>Genomic Encyclopedia of Archaeal and Bacterial Type Strains, Phase II (KMG-II): from individual species to whole genera.</title>
        <authorList>
            <person name="Goeker M."/>
        </authorList>
    </citation>
    <scope>NUCLEOTIDE SEQUENCE [LARGE SCALE GENOMIC DNA]</scope>
    <source>
        <strain evidence="3 5">DSM 21886</strain>
    </source>
</reference>
<protein>
    <recommendedName>
        <fullName evidence="6">MmpS family membrane protein</fullName>
    </recommendedName>
</protein>
<gene>
    <name evidence="2" type="ORF">B0G92_2858</name>
    <name evidence="3" type="ORF">CLV50_2868</name>
</gene>
<dbReference type="EMBL" id="PJND01000009">
    <property type="protein sequence ID" value="PKW20708.1"/>
    <property type="molecule type" value="Genomic_DNA"/>
</dbReference>
<dbReference type="EMBL" id="RCCB01000013">
    <property type="protein sequence ID" value="RLJ24151.1"/>
    <property type="molecule type" value="Genomic_DNA"/>
</dbReference>
<feature type="signal peptide" evidence="1">
    <location>
        <begin position="1"/>
        <end position="22"/>
    </location>
</feature>
<evidence type="ECO:0008006" key="6">
    <source>
        <dbReference type="Google" id="ProtNLM"/>
    </source>
</evidence>
<feature type="chain" id="PRO_5019862620" description="MmpS family membrane protein" evidence="1">
    <location>
        <begin position="23"/>
        <end position="135"/>
    </location>
</feature>
<dbReference type="AlphaFoldDB" id="A0A497TY74"/>
<dbReference type="Proteomes" id="UP000233767">
    <property type="component" value="Unassembled WGS sequence"/>
</dbReference>
<name>A0A497TY74_9FLAO</name>
<keyword evidence="4" id="KW-1185">Reference proteome</keyword>
<sequence>MKTRKKKITSLFIVTMISIAYTACSKDDGGSEDVPNASTHTLVLKAETSSGSTLSHLLYGYDSRLTTVSGLGVTTWTSPEIALPENASVANFTANGVGVDAASTLKVQVFVDGVLKKEETVTGTILTARIQHNLR</sequence>
<reference evidence="2 4" key="1">
    <citation type="submission" date="2017-12" db="EMBL/GenBank/DDBJ databases">
        <title>Genomic Encyclopedia of Type Strains, Phase III (KMG-III): the genomes of soil and plant-associated and newly described type strains.</title>
        <authorList>
            <person name="Whitman W."/>
        </authorList>
    </citation>
    <scope>NUCLEOTIDE SEQUENCE [LARGE SCALE GENOMIC DNA]</scope>
    <source>
        <strain evidence="2 4">IP-10</strain>
    </source>
</reference>
<dbReference type="RefSeq" id="WP_143395050.1">
    <property type="nucleotide sequence ID" value="NZ_PJND01000009.1"/>
</dbReference>
<evidence type="ECO:0000313" key="2">
    <source>
        <dbReference type="EMBL" id="PKW20708.1"/>
    </source>
</evidence>
<evidence type="ECO:0000313" key="3">
    <source>
        <dbReference type="EMBL" id="RLJ24151.1"/>
    </source>
</evidence>
<comment type="caution">
    <text evidence="3">The sequence shown here is derived from an EMBL/GenBank/DDBJ whole genome shotgun (WGS) entry which is preliminary data.</text>
</comment>
<accession>A0A497TY74</accession>
<proteinExistence type="predicted"/>
<evidence type="ECO:0000256" key="1">
    <source>
        <dbReference type="SAM" id="SignalP"/>
    </source>
</evidence>
<organism evidence="3 5">
    <name type="scientific">Flavobacterium lindanitolerans</name>
    <dbReference type="NCBI Taxonomy" id="428988"/>
    <lineage>
        <taxon>Bacteria</taxon>
        <taxon>Pseudomonadati</taxon>
        <taxon>Bacteroidota</taxon>
        <taxon>Flavobacteriia</taxon>
        <taxon>Flavobacteriales</taxon>
        <taxon>Flavobacteriaceae</taxon>
        <taxon>Flavobacterium</taxon>
    </lineage>
</organism>
<keyword evidence="1" id="KW-0732">Signal</keyword>
<dbReference type="Proteomes" id="UP000275027">
    <property type="component" value="Unassembled WGS sequence"/>
</dbReference>